<reference evidence="3" key="1">
    <citation type="submission" date="2016-10" db="EMBL/GenBank/DDBJ databases">
        <authorList>
            <person name="Varghese N."/>
            <person name="Submissions S."/>
        </authorList>
    </citation>
    <scope>NUCLEOTIDE SEQUENCE [LARGE SCALE GENOMIC DNA]</scope>
    <source>
        <strain evidence="3">Ah-143</strain>
    </source>
</reference>
<feature type="compositionally biased region" description="Polar residues" evidence="1">
    <location>
        <begin position="71"/>
        <end position="81"/>
    </location>
</feature>
<dbReference type="Proteomes" id="UP000199187">
    <property type="component" value="Unassembled WGS sequence"/>
</dbReference>
<organism evidence="2 3">
    <name type="scientific">Kosakonia arachidis</name>
    <dbReference type="NCBI Taxonomy" id="551989"/>
    <lineage>
        <taxon>Bacteria</taxon>
        <taxon>Pseudomonadati</taxon>
        <taxon>Pseudomonadota</taxon>
        <taxon>Gammaproteobacteria</taxon>
        <taxon>Enterobacterales</taxon>
        <taxon>Enterobacteriaceae</taxon>
        <taxon>Kosakonia</taxon>
    </lineage>
</organism>
<accession>A0A1I7E501</accession>
<name>A0A1I7E501_9ENTR</name>
<evidence type="ECO:0000313" key="3">
    <source>
        <dbReference type="Proteomes" id="UP000199187"/>
    </source>
</evidence>
<feature type="region of interest" description="Disordered" evidence="1">
    <location>
        <begin position="68"/>
        <end position="87"/>
    </location>
</feature>
<evidence type="ECO:0000313" key="2">
    <source>
        <dbReference type="EMBL" id="SFU19017.1"/>
    </source>
</evidence>
<dbReference type="OrthoDB" id="9917077at2"/>
<protein>
    <submittedName>
        <fullName evidence="2">Uncharacterized protein</fullName>
    </submittedName>
</protein>
<dbReference type="RefSeq" id="WP_090126324.1">
    <property type="nucleotide sequence ID" value="NZ_CP045300.1"/>
</dbReference>
<dbReference type="AlphaFoldDB" id="A0A1I7E501"/>
<keyword evidence="3" id="KW-1185">Reference proteome</keyword>
<dbReference type="EMBL" id="FPAU01000010">
    <property type="protein sequence ID" value="SFU19017.1"/>
    <property type="molecule type" value="Genomic_DNA"/>
</dbReference>
<gene>
    <name evidence="2" type="ORF">SAMN05192562_11016</name>
</gene>
<proteinExistence type="predicted"/>
<evidence type="ECO:0000256" key="1">
    <source>
        <dbReference type="SAM" id="MobiDB-lite"/>
    </source>
</evidence>
<sequence>MSKITYTCSKCKAAGEVDSNDYETQEEKFEEGMGTKTEYWTEIETQCDKDACGNSITITLNETEYPEGNFEETTVSSSSGADNIVIH</sequence>